<dbReference type="Gene3D" id="3.40.50.300">
    <property type="entry name" value="P-loop containing nucleotide triphosphate hydrolases"/>
    <property type="match status" value="1"/>
</dbReference>
<dbReference type="InterPro" id="IPR027417">
    <property type="entry name" value="P-loop_NTPase"/>
</dbReference>
<dbReference type="GO" id="GO:0006302">
    <property type="term" value="P:double-strand break repair"/>
    <property type="evidence" value="ECO:0007669"/>
    <property type="project" value="InterPro"/>
</dbReference>
<reference evidence="2" key="1">
    <citation type="submission" date="2018-05" db="EMBL/GenBank/DDBJ databases">
        <authorList>
            <person name="Lanie J.A."/>
            <person name="Ng W.-L."/>
            <person name="Kazmierczak K.M."/>
            <person name="Andrzejewski T.M."/>
            <person name="Davidsen T.M."/>
            <person name="Wayne K.J."/>
            <person name="Tettelin H."/>
            <person name="Glass J.I."/>
            <person name="Rusch D."/>
            <person name="Podicherti R."/>
            <person name="Tsui H.-C.T."/>
            <person name="Winkler M.E."/>
        </authorList>
    </citation>
    <scope>NUCLEOTIDE SEQUENCE</scope>
</reference>
<dbReference type="Pfam" id="PF13476">
    <property type="entry name" value="AAA_23"/>
    <property type="match status" value="1"/>
</dbReference>
<organism evidence="2">
    <name type="scientific">marine metagenome</name>
    <dbReference type="NCBI Taxonomy" id="408172"/>
    <lineage>
        <taxon>unclassified sequences</taxon>
        <taxon>metagenomes</taxon>
        <taxon>ecological metagenomes</taxon>
    </lineage>
</organism>
<dbReference type="SUPFAM" id="SSF52540">
    <property type="entry name" value="P-loop containing nucleoside triphosphate hydrolases"/>
    <property type="match status" value="1"/>
</dbReference>
<dbReference type="EMBL" id="UINC01099366">
    <property type="protein sequence ID" value="SVC58588.1"/>
    <property type="molecule type" value="Genomic_DNA"/>
</dbReference>
<accession>A0A382NDJ7</accession>
<sequence>MVEFNRLTIRNFKRFSGEHHIPLSGDGRVTVVAAQNGLGKTTMMDAIHVGLYGKRGFTNLYPEKEFLEWLSKAHSVDADDSDSIVLALDMEDPVLGNIRISRTYWMLDESMGGIEEEVGVSINGKPLEREPGETRVGLAERWIEDYLPHAAMRRFLVDGERLSNLDPKRIDREIVRGIDDATGIGLLHKLKRHLESVKRGTLRTLAPKDQAESIERLLEMKQELLES</sequence>
<feature type="domain" description="Rad50/SbcC-type AAA" evidence="1">
    <location>
        <begin position="6"/>
        <end position="55"/>
    </location>
</feature>
<dbReference type="GO" id="GO:0016887">
    <property type="term" value="F:ATP hydrolysis activity"/>
    <property type="evidence" value="ECO:0007669"/>
    <property type="project" value="InterPro"/>
</dbReference>
<name>A0A382NDJ7_9ZZZZ</name>
<feature type="non-terminal residue" evidence="2">
    <location>
        <position position="227"/>
    </location>
</feature>
<protein>
    <recommendedName>
        <fullName evidence="1">Rad50/SbcC-type AAA domain-containing protein</fullName>
    </recommendedName>
</protein>
<proteinExistence type="predicted"/>
<gene>
    <name evidence="2" type="ORF">METZ01_LOCUS311442</name>
</gene>
<dbReference type="InterPro" id="IPR038729">
    <property type="entry name" value="Rad50/SbcC_AAA"/>
</dbReference>
<evidence type="ECO:0000313" key="2">
    <source>
        <dbReference type="EMBL" id="SVC58588.1"/>
    </source>
</evidence>
<dbReference type="AlphaFoldDB" id="A0A382NDJ7"/>
<evidence type="ECO:0000259" key="1">
    <source>
        <dbReference type="Pfam" id="PF13476"/>
    </source>
</evidence>